<dbReference type="RefSeq" id="WP_132461862.1">
    <property type="nucleotide sequence ID" value="NZ_SLXP01000005.1"/>
</dbReference>
<organism evidence="15 16">
    <name type="scientific">Rhodovulum marinum</name>
    <dbReference type="NCBI Taxonomy" id="320662"/>
    <lineage>
        <taxon>Bacteria</taxon>
        <taxon>Pseudomonadati</taxon>
        <taxon>Pseudomonadota</taxon>
        <taxon>Alphaproteobacteria</taxon>
        <taxon>Rhodobacterales</taxon>
        <taxon>Paracoccaceae</taxon>
        <taxon>Rhodovulum</taxon>
    </lineage>
</organism>
<keyword evidence="3 10" id="KW-0285">Flavoprotein</keyword>
<dbReference type="Gene3D" id="2.40.110.10">
    <property type="entry name" value="Butyryl-CoA Dehydrogenase, subunit A, domain 2"/>
    <property type="match status" value="1"/>
</dbReference>
<dbReference type="InterPro" id="IPR052166">
    <property type="entry name" value="Diverse_Acyl-CoA_DH"/>
</dbReference>
<evidence type="ECO:0000256" key="8">
    <source>
        <dbReference type="ARBA" id="ARBA00066694"/>
    </source>
</evidence>
<comment type="cofactor">
    <cofactor evidence="1 10">
        <name>FAD</name>
        <dbReference type="ChEBI" id="CHEBI:57692"/>
    </cofactor>
</comment>
<dbReference type="InterPro" id="IPR009100">
    <property type="entry name" value="AcylCoA_DH/oxidase_NM_dom_sf"/>
</dbReference>
<comment type="function">
    <text evidence="7">Involved in the assimilation of dimethylsulphoniopropionate (DMSP), an important compound in the fixation of carbon in marine phytoplankton, by mediating the conversion of 3-(methylthio)propanoyl-CoA (MMPA-CoA) to 3-(methylthio)acryloyl-CoA (MTA-CoA).</text>
</comment>
<feature type="domain" description="Acyl-CoA oxidase/dehydrogenase middle" evidence="12">
    <location>
        <begin position="161"/>
        <end position="269"/>
    </location>
</feature>
<feature type="domain" description="Acyl-CoA dehydrogenase/oxidase C-terminal" evidence="11">
    <location>
        <begin position="281"/>
        <end position="444"/>
    </location>
</feature>
<accession>A0A4R2PYV3</accession>
<dbReference type="Pfam" id="PF00441">
    <property type="entry name" value="Acyl-CoA_dh_1"/>
    <property type="match status" value="1"/>
</dbReference>
<evidence type="ECO:0000256" key="2">
    <source>
        <dbReference type="ARBA" id="ARBA00009347"/>
    </source>
</evidence>
<dbReference type="Gene3D" id="1.20.140.10">
    <property type="entry name" value="Butyryl-CoA Dehydrogenase, subunit A, domain 3"/>
    <property type="match status" value="1"/>
</dbReference>
<proteinExistence type="inferred from homology"/>
<reference evidence="15 16" key="1">
    <citation type="submission" date="2019-03" db="EMBL/GenBank/DDBJ databases">
        <title>Genomic Encyclopedia of Type Strains, Phase IV (KMG-IV): sequencing the most valuable type-strain genomes for metagenomic binning, comparative biology and taxonomic classification.</title>
        <authorList>
            <person name="Goeker M."/>
        </authorList>
    </citation>
    <scope>NUCLEOTIDE SEQUENCE [LARGE SCALE GENOMIC DNA]</scope>
    <source>
        <strain evidence="15 16">DSM 18063</strain>
    </source>
</reference>
<keyword evidence="4 10" id="KW-0274">FAD</keyword>
<dbReference type="InterPro" id="IPR046373">
    <property type="entry name" value="Acyl-CoA_Oxase/DH_mid-dom_sf"/>
</dbReference>
<dbReference type="EC" id="1.3.99.41" evidence="8"/>
<dbReference type="Pfam" id="PF02771">
    <property type="entry name" value="Acyl-CoA_dh_N"/>
    <property type="match status" value="1"/>
</dbReference>
<protein>
    <recommendedName>
        <fullName evidence="9">3-methylmercaptopropionyl-CoA dehydrogenase</fullName>
        <ecNumber evidence="8">1.3.99.41</ecNumber>
    </recommendedName>
</protein>
<dbReference type="SUPFAM" id="SSF56645">
    <property type="entry name" value="Acyl-CoA dehydrogenase NM domain-like"/>
    <property type="match status" value="1"/>
</dbReference>
<dbReference type="GO" id="GO:0050660">
    <property type="term" value="F:flavin adenine dinucleotide binding"/>
    <property type="evidence" value="ECO:0007669"/>
    <property type="project" value="InterPro"/>
</dbReference>
<dbReference type="InterPro" id="IPR013786">
    <property type="entry name" value="AcylCoA_DH/ox_N"/>
</dbReference>
<evidence type="ECO:0000256" key="7">
    <source>
        <dbReference type="ARBA" id="ARBA00058683"/>
    </source>
</evidence>
<dbReference type="InterPro" id="IPR025878">
    <property type="entry name" value="Acyl-CoA_dh-like_C_dom"/>
</dbReference>
<evidence type="ECO:0000256" key="10">
    <source>
        <dbReference type="RuleBase" id="RU362125"/>
    </source>
</evidence>
<comment type="similarity">
    <text evidence="2 10">Belongs to the acyl-CoA dehydrogenase family.</text>
</comment>
<name>A0A4R2PYV3_9RHOB</name>
<evidence type="ECO:0000259" key="12">
    <source>
        <dbReference type="Pfam" id="PF02770"/>
    </source>
</evidence>
<dbReference type="PANTHER" id="PTHR42803:SF1">
    <property type="entry name" value="BROAD-SPECIFICITY LINEAR ACYL-COA DEHYDROGENASE FADE5"/>
    <property type="match status" value="1"/>
</dbReference>
<feature type="domain" description="Acyl-CoA dehydrogenase/oxidase N-terminal" evidence="13">
    <location>
        <begin position="78"/>
        <end position="155"/>
    </location>
</feature>
<dbReference type="AlphaFoldDB" id="A0A4R2PYV3"/>
<evidence type="ECO:0000259" key="13">
    <source>
        <dbReference type="Pfam" id="PF02771"/>
    </source>
</evidence>
<evidence type="ECO:0000256" key="1">
    <source>
        <dbReference type="ARBA" id="ARBA00001974"/>
    </source>
</evidence>
<gene>
    <name evidence="15" type="ORF">EV662_10532</name>
</gene>
<dbReference type="SUPFAM" id="SSF47203">
    <property type="entry name" value="Acyl-CoA dehydrogenase C-terminal domain-like"/>
    <property type="match status" value="1"/>
</dbReference>
<dbReference type="Pfam" id="PF12806">
    <property type="entry name" value="Acyl-CoA_dh_C"/>
    <property type="match status" value="1"/>
</dbReference>
<keyword evidence="5 10" id="KW-0560">Oxidoreductase</keyword>
<evidence type="ECO:0000259" key="11">
    <source>
        <dbReference type="Pfam" id="PF00441"/>
    </source>
</evidence>
<dbReference type="PANTHER" id="PTHR42803">
    <property type="entry name" value="ACYL-COA DEHYDROGENASE"/>
    <property type="match status" value="1"/>
</dbReference>
<evidence type="ECO:0000259" key="14">
    <source>
        <dbReference type="Pfam" id="PF12806"/>
    </source>
</evidence>
<feature type="domain" description="Acetyl-CoA dehydrogenase-like C-terminal" evidence="14">
    <location>
        <begin position="461"/>
        <end position="587"/>
    </location>
</feature>
<dbReference type="InterPro" id="IPR009075">
    <property type="entry name" value="AcylCo_DH/oxidase_C"/>
</dbReference>
<comment type="catalytic activity">
    <reaction evidence="6">
        <text>3-(methylsulfanyl)propanoyl-CoA + oxidized [electron-transfer flavoprotein] + H(+) = 3-(methylsulfanyl)acryloyl-CoA + reduced [electron-transfer flavoprotein]</text>
        <dbReference type="Rhea" id="RHEA:52612"/>
        <dbReference type="Rhea" id="RHEA-COMP:10685"/>
        <dbReference type="Rhea" id="RHEA-COMP:10686"/>
        <dbReference type="ChEBI" id="CHEBI:15378"/>
        <dbReference type="ChEBI" id="CHEBI:57692"/>
        <dbReference type="ChEBI" id="CHEBI:58307"/>
        <dbReference type="ChEBI" id="CHEBI:82815"/>
        <dbReference type="ChEBI" id="CHEBI:84994"/>
        <dbReference type="EC" id="1.3.99.41"/>
    </reaction>
    <physiologicalReaction direction="left-to-right" evidence="6">
        <dbReference type="Rhea" id="RHEA:52613"/>
    </physiologicalReaction>
</comment>
<evidence type="ECO:0000256" key="5">
    <source>
        <dbReference type="ARBA" id="ARBA00023002"/>
    </source>
</evidence>
<comment type="caution">
    <text evidence="15">The sequence shown here is derived from an EMBL/GenBank/DDBJ whole genome shotgun (WGS) entry which is preliminary data.</text>
</comment>
<dbReference type="OrthoDB" id="9807883at2"/>
<evidence type="ECO:0000313" key="15">
    <source>
        <dbReference type="EMBL" id="TCP41287.1"/>
    </source>
</evidence>
<evidence type="ECO:0000256" key="6">
    <source>
        <dbReference type="ARBA" id="ARBA00051388"/>
    </source>
</evidence>
<keyword evidence="16" id="KW-1185">Reference proteome</keyword>
<evidence type="ECO:0000313" key="16">
    <source>
        <dbReference type="Proteomes" id="UP000294835"/>
    </source>
</evidence>
<dbReference type="InterPro" id="IPR036250">
    <property type="entry name" value="AcylCo_DH-like_C"/>
</dbReference>
<dbReference type="InterPro" id="IPR037069">
    <property type="entry name" value="AcylCoA_DH/ox_N_sf"/>
</dbReference>
<dbReference type="InterPro" id="IPR006091">
    <property type="entry name" value="Acyl-CoA_Oxase/DH_mid-dom"/>
</dbReference>
<dbReference type="Pfam" id="PF02770">
    <property type="entry name" value="Acyl-CoA_dh_M"/>
    <property type="match status" value="1"/>
</dbReference>
<evidence type="ECO:0000256" key="3">
    <source>
        <dbReference type="ARBA" id="ARBA00022630"/>
    </source>
</evidence>
<dbReference type="FunFam" id="2.40.110.10:FF:000031">
    <property type="entry name" value="Acyl-CoA dehydrogenase, putative"/>
    <property type="match status" value="1"/>
</dbReference>
<sequence length="592" mass="63666">MPTYTPPTEDIQFVLQDVLGSSSADIPGYDELEPDFTAAVLDEAGKISAELLAPLNATGDAEGCSFDNGVVRTPKGYPEAYEQVRQGGWIGLDADPDYGGQGMPYLLHTAVGEMFVSANMAFNMYWGLTHGAISAIQVHGSEEQKALYLPRMIDGTWSGTMNLTEPQCGTDLGLIRTRAEPQDDGTYRITGTKIWISAGEHDLTENIVHLVLARIPGGPEGTKGISLFIVPKFLPDADGKPGQRNGVACAGLEHKMGLHSNATCVMSYDGATGFLVGEAHKGMRAMFTMMNEARLGVGLQGYAQGVVAYQNALAWAQERLQGRALGAPANPGGPADSIMVHPDVRRNLMHQKSFVEGARAFTFWGAQLIDRAHRGGDARAEALISLLTPVIKGFLTDKGFETTVLAQQTLGGTGFTRAAGIEQFVRDARITMIYEGTNGIQSLDLVGRKLPQDGGRAIMAFFDIIKGFIKENEGDAALKAEFLDPLEAASKDLQAAAMYFMEQGMTSPANALAGSYDFMHLFGHVCLGYMWARMARASRAALADGRGNPAFHEAKLVTGRYYMLRQLPATALHLARITSGAETVMALAPEDF</sequence>
<dbReference type="Proteomes" id="UP000294835">
    <property type="component" value="Unassembled WGS sequence"/>
</dbReference>
<evidence type="ECO:0000256" key="9">
    <source>
        <dbReference type="ARBA" id="ARBA00069043"/>
    </source>
</evidence>
<dbReference type="GO" id="GO:0016627">
    <property type="term" value="F:oxidoreductase activity, acting on the CH-CH group of donors"/>
    <property type="evidence" value="ECO:0007669"/>
    <property type="project" value="InterPro"/>
</dbReference>
<dbReference type="Gene3D" id="1.10.540.10">
    <property type="entry name" value="Acyl-CoA dehydrogenase/oxidase, N-terminal domain"/>
    <property type="match status" value="1"/>
</dbReference>
<evidence type="ECO:0000256" key="4">
    <source>
        <dbReference type="ARBA" id="ARBA00022827"/>
    </source>
</evidence>
<dbReference type="EMBL" id="SLXP01000005">
    <property type="protein sequence ID" value="TCP41287.1"/>
    <property type="molecule type" value="Genomic_DNA"/>
</dbReference>